<evidence type="ECO:0000313" key="2">
    <source>
        <dbReference type="Proteomes" id="UP000460549"/>
    </source>
</evidence>
<comment type="caution">
    <text evidence="1">The sequence shown here is derived from an EMBL/GenBank/DDBJ whole genome shotgun (WGS) entry which is preliminary data.</text>
</comment>
<gene>
    <name evidence="1" type="ORF">FYJ80_04460</name>
</gene>
<reference evidence="1 2" key="1">
    <citation type="submission" date="2019-08" db="EMBL/GenBank/DDBJ databases">
        <title>In-depth cultivation of the pig gut microbiome towards novel bacterial diversity and tailored functional studies.</title>
        <authorList>
            <person name="Wylensek D."/>
            <person name="Hitch T.C.A."/>
            <person name="Clavel T."/>
        </authorList>
    </citation>
    <scope>NUCLEOTIDE SEQUENCE [LARGE SCALE GENOMIC DNA]</scope>
    <source>
        <strain evidence="1 2">NM-380-WT-3C1</strain>
    </source>
</reference>
<evidence type="ECO:0000313" key="1">
    <source>
        <dbReference type="EMBL" id="MSU06031.1"/>
    </source>
</evidence>
<accession>A0A7X2PBY2</accession>
<dbReference type="Proteomes" id="UP000460549">
    <property type="component" value="Unassembled WGS sequence"/>
</dbReference>
<keyword evidence="2" id="KW-1185">Reference proteome</keyword>
<dbReference type="EMBL" id="VUNN01000006">
    <property type="protein sequence ID" value="MSU06031.1"/>
    <property type="molecule type" value="Genomic_DNA"/>
</dbReference>
<dbReference type="AlphaFoldDB" id="A0A7X2PBY2"/>
<organism evidence="1 2">
    <name type="scientific">Bullifex porci</name>
    <dbReference type="NCBI Taxonomy" id="2606638"/>
    <lineage>
        <taxon>Bacteria</taxon>
        <taxon>Pseudomonadati</taxon>
        <taxon>Spirochaetota</taxon>
        <taxon>Spirochaetia</taxon>
        <taxon>Spirochaetales</taxon>
        <taxon>Spirochaetaceae</taxon>
        <taxon>Bullifex</taxon>
    </lineage>
</organism>
<sequence>MRSKELIGKLIGLARATEGNEHLIRESLFTLIRASLSQDIDDKELIKLCDEEKKYLVPDCFSCMCPCGRTSDYDIEELEEESGVGRDLRVIILNELFNQKSVDNNLLLKALYSVGANYWEKEELIPILRELTNGQIIVKPTIYQEIRRINSILEKEDFIISFPS</sequence>
<protein>
    <submittedName>
        <fullName evidence="1">Uncharacterized protein</fullName>
    </submittedName>
</protein>
<name>A0A7X2PBY2_9SPIO</name>
<proteinExistence type="predicted"/>
<dbReference type="RefSeq" id="WP_154425007.1">
    <property type="nucleotide sequence ID" value="NZ_VUNN01000006.1"/>
</dbReference>